<keyword evidence="3" id="KW-1185">Reference proteome</keyword>
<dbReference type="GO" id="GO:0003676">
    <property type="term" value="F:nucleic acid binding"/>
    <property type="evidence" value="ECO:0007669"/>
    <property type="project" value="InterPro"/>
</dbReference>
<name>A0A1G9NQV2_9FLAO</name>
<dbReference type="GO" id="GO:0004519">
    <property type="term" value="F:endonuclease activity"/>
    <property type="evidence" value="ECO:0007669"/>
    <property type="project" value="UniProtKB-KW"/>
</dbReference>
<dbReference type="STRING" id="192904.SAMN04488514_103284"/>
<dbReference type="Proteomes" id="UP000199440">
    <property type="component" value="Unassembled WGS sequence"/>
</dbReference>
<gene>
    <name evidence="2" type="ORF">SAMN04488514_103284</name>
</gene>
<keyword evidence="2" id="KW-0540">Nuclease</keyword>
<dbReference type="InterPro" id="IPR002711">
    <property type="entry name" value="HNH"/>
</dbReference>
<dbReference type="AlphaFoldDB" id="A0A1G9NQV2"/>
<evidence type="ECO:0000313" key="2">
    <source>
        <dbReference type="EMBL" id="SDL88760.1"/>
    </source>
</evidence>
<keyword evidence="2" id="KW-0378">Hydrolase</keyword>
<sequence length="329" mass="38537">MEIHHIHPKEKGGEDTFENAIPLCFDCHCDAGHYNPKHPKGLKFSPEELRKHKTRWFQKVQDNNIQPPKVELVKLSFQDSDFDGVFKPVFVKEVTIYNDRNLHKRTYELLGKDPMEFLIDFKKKNDPFSPYSIQFLNKIETYDDYIDFLNEDKIELDDIEKNKDCQPIVHSAPGLINFSSRTEINLSNCVLSLKLSNIGDEVLEDYKVYLTFINASSIDSVNKKRTFYDLHEYSYNVLFDRDGKGEFEPNSNVLVQKDSVLIDDICFRVKPDTKEVIIDWQFLARGYSTNGSIKLKIESVIEDVEKNKFVEKPEEMDEKIRFLPKLDFN</sequence>
<dbReference type="InterPro" id="IPR003615">
    <property type="entry name" value="HNH_nuc"/>
</dbReference>
<dbReference type="GO" id="GO:0008270">
    <property type="term" value="F:zinc ion binding"/>
    <property type="evidence" value="ECO:0007669"/>
    <property type="project" value="InterPro"/>
</dbReference>
<accession>A0A1G9NQV2</accession>
<keyword evidence="2" id="KW-0255">Endonuclease</keyword>
<dbReference type="Pfam" id="PF01844">
    <property type="entry name" value="HNH"/>
    <property type="match status" value="1"/>
</dbReference>
<evidence type="ECO:0000259" key="1">
    <source>
        <dbReference type="Pfam" id="PF01844"/>
    </source>
</evidence>
<dbReference type="EMBL" id="FNGV01000003">
    <property type="protein sequence ID" value="SDL88760.1"/>
    <property type="molecule type" value="Genomic_DNA"/>
</dbReference>
<reference evidence="2 3" key="1">
    <citation type="submission" date="2016-10" db="EMBL/GenBank/DDBJ databases">
        <authorList>
            <person name="de Groot N.N."/>
        </authorList>
    </citation>
    <scope>NUCLEOTIDE SEQUENCE [LARGE SCALE GENOMIC DNA]</scope>
    <source>
        <strain evidence="2 3">DSM 19886</strain>
    </source>
</reference>
<dbReference type="CDD" id="cd00085">
    <property type="entry name" value="HNHc"/>
    <property type="match status" value="1"/>
</dbReference>
<feature type="domain" description="HNH" evidence="1">
    <location>
        <begin position="2"/>
        <end position="28"/>
    </location>
</feature>
<evidence type="ECO:0000313" key="3">
    <source>
        <dbReference type="Proteomes" id="UP000199440"/>
    </source>
</evidence>
<dbReference type="Gene3D" id="1.10.30.50">
    <property type="match status" value="1"/>
</dbReference>
<organism evidence="2 3">
    <name type="scientific">Kriegella aquimaris</name>
    <dbReference type="NCBI Taxonomy" id="192904"/>
    <lineage>
        <taxon>Bacteria</taxon>
        <taxon>Pseudomonadati</taxon>
        <taxon>Bacteroidota</taxon>
        <taxon>Flavobacteriia</taxon>
        <taxon>Flavobacteriales</taxon>
        <taxon>Flavobacteriaceae</taxon>
        <taxon>Kriegella</taxon>
    </lineage>
</organism>
<protein>
    <submittedName>
        <fullName evidence="2">HNH endonuclease</fullName>
    </submittedName>
</protein>
<proteinExistence type="predicted"/>